<dbReference type="RefSeq" id="WP_088752735.1">
    <property type="nucleotide sequence ID" value="NZ_NJGU01000018.1"/>
</dbReference>
<evidence type="ECO:0000313" key="3">
    <source>
        <dbReference type="EMBL" id="OWY26568.1"/>
    </source>
</evidence>
<dbReference type="PANTHER" id="PTHR47572:SF4">
    <property type="entry name" value="LACTONASE DRP35"/>
    <property type="match status" value="1"/>
</dbReference>
<dbReference type="Gene3D" id="2.120.10.30">
    <property type="entry name" value="TolB, C-terminal domain"/>
    <property type="match status" value="1"/>
</dbReference>
<evidence type="ECO:0000259" key="2">
    <source>
        <dbReference type="Pfam" id="PF08450"/>
    </source>
</evidence>
<organism evidence="3 4">
    <name type="scientific">Herbaspirillum robiniae</name>
    <dbReference type="NCBI Taxonomy" id="2014887"/>
    <lineage>
        <taxon>Bacteria</taxon>
        <taxon>Pseudomonadati</taxon>
        <taxon>Pseudomonadota</taxon>
        <taxon>Betaproteobacteria</taxon>
        <taxon>Burkholderiales</taxon>
        <taxon>Oxalobacteraceae</taxon>
        <taxon>Herbaspirillum</taxon>
    </lineage>
</organism>
<gene>
    <name evidence="3" type="ORF">CEJ42_23490</name>
</gene>
<protein>
    <submittedName>
        <fullName evidence="3">Lactonase</fullName>
    </submittedName>
</protein>
<accession>A0A246WK25</accession>
<feature type="domain" description="SMP-30/Gluconolactonase/LRE-like region" evidence="2">
    <location>
        <begin position="40"/>
        <end position="259"/>
    </location>
</feature>
<evidence type="ECO:0000256" key="1">
    <source>
        <dbReference type="ARBA" id="ARBA00022801"/>
    </source>
</evidence>
<dbReference type="InterPro" id="IPR013658">
    <property type="entry name" value="SGL"/>
</dbReference>
<dbReference type="Proteomes" id="UP000197596">
    <property type="component" value="Unassembled WGS sequence"/>
</dbReference>
<evidence type="ECO:0000313" key="4">
    <source>
        <dbReference type="Proteomes" id="UP000197596"/>
    </source>
</evidence>
<proteinExistence type="predicted"/>
<name>A0A246WK25_9BURK</name>
<reference evidence="3 4" key="1">
    <citation type="submission" date="2017-06" db="EMBL/GenBank/DDBJ databases">
        <title>Herbaspirillum phytohormonus sp. nov., isolated from the root nodule of Robinia pseudoacacia in lead-zinc mine.</title>
        <authorList>
            <person name="Fan M."/>
            <person name="Lin Y."/>
        </authorList>
    </citation>
    <scope>NUCLEOTIDE SEQUENCE [LARGE SCALE GENOMIC DNA]</scope>
    <source>
        <strain evidence="3 4">HZ10</strain>
    </source>
</reference>
<dbReference type="InterPro" id="IPR051262">
    <property type="entry name" value="SMP-30/CGR1_Lactonase"/>
</dbReference>
<sequence>MNASAHSPGKPAPIPPSEQNLLTRVAEPWCKVSDEVLQLEGLCFDRRGTLYFLEVFGGTVFSLKPGGRTPKALFQLAGMNPASVKIHRNGQLYISLLGDFKQGGLLICNPDGSGRRTILQDYVVDDIVFASDGGFYFTHFVGSSCEPTGGVFHVSADEVVTPVMRNMAGPNGVALSTDERVLWVTETNANRLHRIDLAADGKTIAPYGTCVPYHFTGYHGPDSCSIDSDDNLYVAMYYQGRVMAFNRYGFPIGQFLLPGRDEGQHLLTTHPMLAPDSRQLLICTNDPVGQKGSWIFSAEAFAKAHKTYQFT</sequence>
<dbReference type="Pfam" id="PF08450">
    <property type="entry name" value="SGL"/>
    <property type="match status" value="1"/>
</dbReference>
<comment type="caution">
    <text evidence="3">The sequence shown here is derived from an EMBL/GenBank/DDBJ whole genome shotgun (WGS) entry which is preliminary data.</text>
</comment>
<keyword evidence="1" id="KW-0378">Hydrolase</keyword>
<dbReference type="PANTHER" id="PTHR47572">
    <property type="entry name" value="LIPOPROTEIN-RELATED"/>
    <property type="match status" value="1"/>
</dbReference>
<dbReference type="SUPFAM" id="SSF63829">
    <property type="entry name" value="Calcium-dependent phosphotriesterase"/>
    <property type="match status" value="1"/>
</dbReference>
<dbReference type="EMBL" id="NJGU01000018">
    <property type="protein sequence ID" value="OWY26568.1"/>
    <property type="molecule type" value="Genomic_DNA"/>
</dbReference>
<dbReference type="AlphaFoldDB" id="A0A246WK25"/>
<dbReference type="GO" id="GO:0016787">
    <property type="term" value="F:hydrolase activity"/>
    <property type="evidence" value="ECO:0007669"/>
    <property type="project" value="UniProtKB-KW"/>
</dbReference>
<dbReference type="InterPro" id="IPR011042">
    <property type="entry name" value="6-blade_b-propeller_TolB-like"/>
</dbReference>